<dbReference type="Pfam" id="PF13041">
    <property type="entry name" value="PPR_2"/>
    <property type="match status" value="2"/>
</dbReference>
<dbReference type="AlphaFoldDB" id="A0A1S3YD21"/>
<accession>A0A1S3YD21</accession>
<dbReference type="GeneID" id="107774989"/>
<dbReference type="InterPro" id="IPR011990">
    <property type="entry name" value="TPR-like_helical_dom_sf"/>
</dbReference>
<sequence>MIWRTECTLPFLARHYRTLFRTCARYLALDVGQKLHAYVVTTGLESFPNTFIRNAILHMYAACGCVLPARKVFDKIPLSYKDTVDWTTLMGCYAHGRLPVDALSLFVDMRKSNVSIDEFTMVTVFLACAKLGCDQFGVQGHSCLVKMGFSSSIKACNAAMDMYVKCGLIDKTRRIFGEMGEHSLVSWTVLLGGLVKWEGFENARLLFDQMPERNEVAWTIMIAAYIENGLTKEAFGLLCNMVFESGFELNFVTLCSWLSACAQSGNVMLGKWVHMYALKMIKHEIDIMVATALINMYAKCGRIDDAFRVFKVMPRRNVVTWNTMLSGLAMQGKGDMVLHLFAQMVREVKPDDVTFTAVLSACSHSGLVVQGRNLFYSLESSYGIKPSVENYSCIVDLLGRAGHLEEAETIIRGMPIAPNEVVLGSLLGSCSVHKNLELGECLMKELVQMYPDNTEYHVLLSNMYSLAGKDDEADSIRVVLRNRGIRKVPGTSSIYVGGQIHCFSAGDTLHLQSQEIYMMLDEMIRKIRLAGYVPDTACQKFSGSDNGGYYSNSHEEKEQALFTHSEKLAVCFGLISIPAGTPLYIFKNLRICRDCHSAMKIVSKVYNREIVIRDRSRFHCFKLGSCSCSDYW</sequence>
<organism evidence="3 4">
    <name type="scientific">Nicotiana tabacum</name>
    <name type="common">Common tobacco</name>
    <dbReference type="NCBI Taxonomy" id="4097"/>
    <lineage>
        <taxon>Eukaryota</taxon>
        <taxon>Viridiplantae</taxon>
        <taxon>Streptophyta</taxon>
        <taxon>Embryophyta</taxon>
        <taxon>Tracheophyta</taxon>
        <taxon>Spermatophyta</taxon>
        <taxon>Magnoliopsida</taxon>
        <taxon>eudicotyledons</taxon>
        <taxon>Gunneridae</taxon>
        <taxon>Pentapetalae</taxon>
        <taxon>asterids</taxon>
        <taxon>lamiids</taxon>
        <taxon>Solanales</taxon>
        <taxon>Solanaceae</taxon>
        <taxon>Nicotianoideae</taxon>
        <taxon>Nicotianeae</taxon>
        <taxon>Nicotiana</taxon>
    </lineage>
</organism>
<dbReference type="GO" id="GO:0003729">
    <property type="term" value="F:mRNA binding"/>
    <property type="evidence" value="ECO:0007669"/>
    <property type="project" value="UniProtKB-ARBA"/>
</dbReference>
<dbReference type="Pfam" id="PF01535">
    <property type="entry name" value="PPR"/>
    <property type="match status" value="4"/>
</dbReference>
<dbReference type="OMA" id="GRINMAY"/>
<dbReference type="PANTHER" id="PTHR47926:SF436">
    <property type="entry name" value="PENTATRICOPEPTIDE REPEAT-CONTAINING PROTEIN ELI1, CHLOROPLASTIC-LIKE ISOFORM X2"/>
    <property type="match status" value="1"/>
</dbReference>
<gene>
    <name evidence="4" type="primary">LOC107774989</name>
</gene>
<dbReference type="KEGG" id="nta:107774989"/>
<reference evidence="3" key="1">
    <citation type="journal article" date="2014" name="Nat. Commun.">
        <title>The tobacco genome sequence and its comparison with those of tomato and potato.</title>
        <authorList>
            <person name="Sierro N."/>
            <person name="Battey J.N."/>
            <person name="Ouadi S."/>
            <person name="Bakaher N."/>
            <person name="Bovet L."/>
            <person name="Willig A."/>
            <person name="Goepfert S."/>
            <person name="Peitsch M.C."/>
            <person name="Ivanov N.V."/>
        </authorList>
    </citation>
    <scope>NUCLEOTIDE SEQUENCE [LARGE SCALE GENOMIC DNA]</scope>
</reference>
<evidence type="ECO:0000313" key="4">
    <source>
        <dbReference type="RefSeq" id="XP_016450136.1"/>
    </source>
</evidence>
<proteinExistence type="inferred from homology"/>
<evidence type="ECO:0000256" key="1">
    <source>
        <dbReference type="ARBA" id="ARBA00006643"/>
    </source>
</evidence>
<dbReference type="Gene3D" id="1.25.40.10">
    <property type="entry name" value="Tetratricopeptide repeat domain"/>
    <property type="match status" value="4"/>
</dbReference>
<keyword evidence="2" id="KW-0677">Repeat</keyword>
<dbReference type="InterPro" id="IPR046960">
    <property type="entry name" value="PPR_At4g14850-like_plant"/>
</dbReference>
<dbReference type="PROSITE" id="PS51375">
    <property type="entry name" value="PPR"/>
    <property type="match status" value="4"/>
</dbReference>
<evidence type="ECO:0000256" key="2">
    <source>
        <dbReference type="ARBA" id="ARBA00022737"/>
    </source>
</evidence>
<dbReference type="GO" id="GO:0008270">
    <property type="term" value="F:zinc ion binding"/>
    <property type="evidence" value="ECO:0007669"/>
    <property type="project" value="InterPro"/>
</dbReference>
<dbReference type="InterPro" id="IPR002885">
    <property type="entry name" value="PPR_rpt"/>
</dbReference>
<protein>
    <submittedName>
        <fullName evidence="4">Pentatricopeptide repeat-containing protein At5g15340, mitochondrial-like</fullName>
    </submittedName>
</protein>
<dbReference type="Pfam" id="PF20431">
    <property type="entry name" value="E_motif"/>
    <property type="match status" value="1"/>
</dbReference>
<dbReference type="InterPro" id="IPR046848">
    <property type="entry name" value="E_motif"/>
</dbReference>
<comment type="similarity">
    <text evidence="1">Belongs to the PPR family. PCMP-H subfamily.</text>
</comment>
<dbReference type="SMR" id="A0A1S3YD21"/>
<keyword evidence="3" id="KW-1185">Reference proteome</keyword>
<dbReference type="FunFam" id="1.25.40.10:FF:000690">
    <property type="entry name" value="Pentatricopeptide repeat-containing protein"/>
    <property type="match status" value="1"/>
</dbReference>
<dbReference type="PaxDb" id="4097-A0A1S3YD21"/>
<dbReference type="GO" id="GO:0009451">
    <property type="term" value="P:RNA modification"/>
    <property type="evidence" value="ECO:0000318"/>
    <property type="project" value="GO_Central"/>
</dbReference>
<dbReference type="NCBIfam" id="TIGR00756">
    <property type="entry name" value="PPR"/>
    <property type="match status" value="4"/>
</dbReference>
<dbReference type="PANTHER" id="PTHR47926">
    <property type="entry name" value="PENTATRICOPEPTIDE REPEAT-CONTAINING PROTEIN"/>
    <property type="match status" value="1"/>
</dbReference>
<evidence type="ECO:0000313" key="3">
    <source>
        <dbReference type="Proteomes" id="UP000790787"/>
    </source>
</evidence>
<dbReference type="Pfam" id="PF14432">
    <property type="entry name" value="DYW_deaminase"/>
    <property type="match status" value="1"/>
</dbReference>
<dbReference type="InterPro" id="IPR032867">
    <property type="entry name" value="DYW_dom"/>
</dbReference>
<name>A0A1S3YD21_TOBAC</name>
<dbReference type="RefSeq" id="XP_016450136.1">
    <property type="nucleotide sequence ID" value="XM_016594650.1"/>
</dbReference>
<dbReference type="Proteomes" id="UP000790787">
    <property type="component" value="Chromosome 22"/>
</dbReference>
<dbReference type="OrthoDB" id="1688675at2759"/>
<reference evidence="4" key="2">
    <citation type="submission" date="2025-08" db="UniProtKB">
        <authorList>
            <consortium name="RefSeq"/>
        </authorList>
    </citation>
    <scope>IDENTIFICATION</scope>
</reference>